<proteinExistence type="predicted"/>
<evidence type="ECO:0000313" key="1">
    <source>
        <dbReference type="EMBL" id="ODR97455.1"/>
    </source>
</evidence>
<protein>
    <recommendedName>
        <fullName evidence="3">Uroporphyrin-III methyltransferase</fullName>
    </recommendedName>
</protein>
<name>A0A1E3VVB0_9HYPH</name>
<dbReference type="PANTHER" id="PTHR36849">
    <property type="entry name" value="CYTOPLASMIC PROTEIN-RELATED"/>
    <property type="match status" value="1"/>
</dbReference>
<dbReference type="RefSeq" id="WP_069625033.1">
    <property type="nucleotide sequence ID" value="NZ_LPWD01000452.1"/>
</dbReference>
<accession>A0A1E3VVB0</accession>
<keyword evidence="2" id="KW-1185">Reference proteome</keyword>
<sequence length="128" mass="14747">MAMGVVGSLQIKLKRAYEPSAKSDGRRILVDRVWPRGITKEELRLHRWAKDLAPSAQLRKWFGHDPARWSGFKERYHRELDKLPNAIDELAAECRKGPVTLVFGAKDTLHNQAVALKQFLEKRTETRS</sequence>
<comment type="caution">
    <text evidence="1">The sequence shown here is derived from an EMBL/GenBank/DDBJ whole genome shotgun (WGS) entry which is preliminary data.</text>
</comment>
<reference evidence="1 2" key="1">
    <citation type="journal article" date="2016" name="Environ. Microbiol.">
        <title>New Methyloceanibacter diversity from North Sea sediments includes methanotroph containing solely the soluble methane monooxygenase.</title>
        <authorList>
            <person name="Vekeman B."/>
            <person name="Kerckhof F.M."/>
            <person name="Cremers G."/>
            <person name="de Vos P."/>
            <person name="Vandamme P."/>
            <person name="Boon N."/>
            <person name="Op den Camp H.J."/>
            <person name="Heylen K."/>
        </authorList>
    </citation>
    <scope>NUCLEOTIDE SEQUENCE [LARGE SCALE GENOMIC DNA]</scope>
    <source>
        <strain evidence="1 2">R-67177</strain>
    </source>
</reference>
<gene>
    <name evidence="1" type="ORF">AUC71_04150</name>
</gene>
<dbReference type="PANTHER" id="PTHR36849:SF1">
    <property type="entry name" value="CYTOPLASMIC PROTEIN"/>
    <property type="match status" value="1"/>
</dbReference>
<evidence type="ECO:0000313" key="2">
    <source>
        <dbReference type="Proteomes" id="UP000095042"/>
    </source>
</evidence>
<organism evidence="1 2">
    <name type="scientific">Methyloceanibacter marginalis</name>
    <dbReference type="NCBI Taxonomy" id="1774971"/>
    <lineage>
        <taxon>Bacteria</taxon>
        <taxon>Pseudomonadati</taxon>
        <taxon>Pseudomonadota</taxon>
        <taxon>Alphaproteobacteria</taxon>
        <taxon>Hyphomicrobiales</taxon>
        <taxon>Hyphomicrobiaceae</taxon>
        <taxon>Methyloceanibacter</taxon>
    </lineage>
</organism>
<dbReference type="InterPro" id="IPR052552">
    <property type="entry name" value="YeaO-like"/>
</dbReference>
<dbReference type="Pfam" id="PF22752">
    <property type="entry name" value="DUF488-N3i"/>
    <property type="match status" value="1"/>
</dbReference>
<dbReference type="Proteomes" id="UP000095042">
    <property type="component" value="Unassembled WGS sequence"/>
</dbReference>
<dbReference type="EMBL" id="LPWD01000452">
    <property type="protein sequence ID" value="ODR97455.1"/>
    <property type="molecule type" value="Genomic_DNA"/>
</dbReference>
<evidence type="ECO:0008006" key="3">
    <source>
        <dbReference type="Google" id="ProtNLM"/>
    </source>
</evidence>
<dbReference type="AlphaFoldDB" id="A0A1E3VVB0"/>